<dbReference type="InterPro" id="IPR051678">
    <property type="entry name" value="AGP_Transferase"/>
</dbReference>
<dbReference type="Proteomes" id="UP000184831">
    <property type="component" value="Unassembled WGS sequence"/>
</dbReference>
<gene>
    <name evidence="2" type="ORF">SAMEA2152244_03616</name>
</gene>
<feature type="domain" description="Aminoglycoside phosphotransferase" evidence="1">
    <location>
        <begin position="85"/>
        <end position="288"/>
    </location>
</feature>
<name>A0AB74FFU8_9MYCO</name>
<evidence type="ECO:0000313" key="2">
    <source>
        <dbReference type="EMBL" id="SIN24884.1"/>
    </source>
</evidence>
<reference evidence="2 3" key="1">
    <citation type="submission" date="2016-11" db="EMBL/GenBank/DDBJ databases">
        <authorList>
            <consortium name="Pathogen Informatics"/>
        </authorList>
    </citation>
    <scope>NUCLEOTIDE SEQUENCE [LARGE SCALE GENOMIC DNA]</scope>
    <source>
        <strain evidence="2 3">696</strain>
    </source>
</reference>
<dbReference type="Pfam" id="PF01636">
    <property type="entry name" value="APH"/>
    <property type="match status" value="1"/>
</dbReference>
<dbReference type="InterPro" id="IPR002575">
    <property type="entry name" value="Aminoglycoside_PTrfase"/>
</dbReference>
<protein>
    <submittedName>
        <fullName evidence="2">Possible phosphotransferase</fullName>
    </submittedName>
</protein>
<dbReference type="Gene3D" id="3.90.1200.10">
    <property type="match status" value="1"/>
</dbReference>
<evidence type="ECO:0000259" key="1">
    <source>
        <dbReference type="Pfam" id="PF01636"/>
    </source>
</evidence>
<dbReference type="CDD" id="cd05155">
    <property type="entry name" value="APH_ChoK_like_1"/>
    <property type="match status" value="1"/>
</dbReference>
<organism evidence="2 3">
    <name type="scientific">Mycobacteroides abscessus subsp. abscessus</name>
    <dbReference type="NCBI Taxonomy" id="1185650"/>
    <lineage>
        <taxon>Bacteria</taxon>
        <taxon>Bacillati</taxon>
        <taxon>Actinomycetota</taxon>
        <taxon>Actinomycetes</taxon>
        <taxon>Mycobacteriales</taxon>
        <taxon>Mycobacteriaceae</taxon>
        <taxon>Mycobacteroides</taxon>
        <taxon>Mycobacteroides abscessus</taxon>
    </lineage>
</organism>
<dbReference type="InterPro" id="IPR011009">
    <property type="entry name" value="Kinase-like_dom_sf"/>
</dbReference>
<sequence>MDDTELAALGVSKHLIHRATVINLRDGGIGRMLRAVDMHAGQVRITSSVVRGLIDAQFPQWRVQPIRPVQSVGTVNAIFRIGSQFAARFPLQGEDPGAVLQQLQAESDAAAKLVGRTRFPTPEPVAIGSPGPGYGLPWSVQTWLPGVVATGRDPGDSAGFARDLAEFVAGVRMISTGGKNFEGPGRGGVIALHDEWMQMCFERSAGLLDVPRLRQVWAQMRELPRGSDVDVTSHRDLIPGNMLVSGEGRLAGVLDAGGLGPADPALDLVGAWHLLDAAARKVFRESLRPDELQWQRGRAWAFQQAMGLVWYYANSNPAMSRVGRRTLDRLLADSS</sequence>
<dbReference type="EMBL" id="FSQE01000007">
    <property type="protein sequence ID" value="SIN24884.1"/>
    <property type="molecule type" value="Genomic_DNA"/>
</dbReference>
<accession>A0AB74FFU8</accession>
<dbReference type="PANTHER" id="PTHR21310">
    <property type="entry name" value="AMINOGLYCOSIDE PHOSPHOTRANSFERASE-RELATED-RELATED"/>
    <property type="match status" value="1"/>
</dbReference>
<dbReference type="SUPFAM" id="SSF56112">
    <property type="entry name" value="Protein kinase-like (PK-like)"/>
    <property type="match status" value="1"/>
</dbReference>
<evidence type="ECO:0000313" key="3">
    <source>
        <dbReference type="Proteomes" id="UP000184831"/>
    </source>
</evidence>
<dbReference type="Gene3D" id="3.30.200.20">
    <property type="entry name" value="Phosphorylase Kinase, domain 1"/>
    <property type="match status" value="1"/>
</dbReference>
<proteinExistence type="predicted"/>
<comment type="caution">
    <text evidence="2">The sequence shown here is derived from an EMBL/GenBank/DDBJ whole genome shotgun (WGS) entry which is preliminary data.</text>
</comment>
<dbReference type="AlphaFoldDB" id="A0AB74FFU8"/>
<dbReference type="PANTHER" id="PTHR21310:SF42">
    <property type="entry name" value="BIFUNCTIONAL AAC_APH"/>
    <property type="match status" value="1"/>
</dbReference>